<dbReference type="EMBL" id="BAAACZ010000009">
    <property type="protein sequence ID" value="GAA0458864.1"/>
    <property type="molecule type" value="Genomic_DNA"/>
</dbReference>
<dbReference type="InterPro" id="IPR025942">
    <property type="entry name" value="SpoVIF"/>
</dbReference>
<dbReference type="RefSeq" id="WP_343782508.1">
    <property type="nucleotide sequence ID" value="NZ_BAAACZ010000009.1"/>
</dbReference>
<accession>A0ABP3JN40</accession>
<name>A0ABP3JN40_9BACI</name>
<organism evidence="1 2">
    <name type="scientific">Alkalibacillus silvisoli</name>
    <dbReference type="NCBI Taxonomy" id="392823"/>
    <lineage>
        <taxon>Bacteria</taxon>
        <taxon>Bacillati</taxon>
        <taxon>Bacillota</taxon>
        <taxon>Bacilli</taxon>
        <taxon>Bacillales</taxon>
        <taxon>Bacillaceae</taxon>
        <taxon>Alkalibacillus</taxon>
    </lineage>
</organism>
<evidence type="ECO:0000313" key="1">
    <source>
        <dbReference type="EMBL" id="GAA0458864.1"/>
    </source>
</evidence>
<keyword evidence="2" id="KW-1185">Reference proteome</keyword>
<dbReference type="Proteomes" id="UP001500740">
    <property type="component" value="Unassembled WGS sequence"/>
</dbReference>
<reference evidence="2" key="1">
    <citation type="journal article" date="2019" name="Int. J. Syst. Evol. Microbiol.">
        <title>The Global Catalogue of Microorganisms (GCM) 10K type strain sequencing project: providing services to taxonomists for standard genome sequencing and annotation.</title>
        <authorList>
            <consortium name="The Broad Institute Genomics Platform"/>
            <consortium name="The Broad Institute Genome Sequencing Center for Infectious Disease"/>
            <person name="Wu L."/>
            <person name="Ma J."/>
        </authorList>
    </citation>
    <scope>NUCLEOTIDE SEQUENCE [LARGE SCALE GENOMIC DNA]</scope>
    <source>
        <strain evidence="2">JCM 14193</strain>
    </source>
</reference>
<evidence type="ECO:0008006" key="3">
    <source>
        <dbReference type="Google" id="ProtNLM"/>
    </source>
</evidence>
<evidence type="ECO:0000313" key="2">
    <source>
        <dbReference type="Proteomes" id="UP001500740"/>
    </source>
</evidence>
<comment type="caution">
    <text evidence="1">The sequence shown here is derived from an EMBL/GenBank/DDBJ whole genome shotgun (WGS) entry which is preliminary data.</text>
</comment>
<sequence>MSQDFQQSIFEHLNKNANISPDEIIQVAQSVQNADFQDQRTVRRLVKQLARMANKPMSQQKEDQLVDLIISKSDSIDYSTLQQIFKK</sequence>
<gene>
    <name evidence="1" type="ORF">GCM10008935_12600</name>
</gene>
<dbReference type="Pfam" id="PF14069">
    <property type="entry name" value="SpoVIF"/>
    <property type="match status" value="1"/>
</dbReference>
<protein>
    <recommendedName>
        <fullName evidence="3">Stage VI sporulation protein F</fullName>
    </recommendedName>
</protein>
<proteinExistence type="predicted"/>